<reference evidence="6" key="1">
    <citation type="submission" date="2020-10" db="EMBL/GenBank/DDBJ databases">
        <authorList>
            <person name="Gilroy R."/>
        </authorList>
    </citation>
    <scope>NUCLEOTIDE SEQUENCE</scope>
    <source>
        <strain evidence="6">CHK193-30670</strain>
    </source>
</reference>
<evidence type="ECO:0000256" key="2">
    <source>
        <dbReference type="ARBA" id="ARBA00022980"/>
    </source>
</evidence>
<dbReference type="GO" id="GO:0003735">
    <property type="term" value="F:structural constituent of ribosome"/>
    <property type="evidence" value="ECO:0007669"/>
    <property type="project" value="InterPro"/>
</dbReference>
<dbReference type="Pfam" id="PF01783">
    <property type="entry name" value="Ribosomal_L32p"/>
    <property type="match status" value="1"/>
</dbReference>
<comment type="caution">
    <text evidence="6">The sequence shown here is derived from an EMBL/GenBank/DDBJ whole genome shotgun (WGS) entry which is preliminary data.</text>
</comment>
<keyword evidence="2 5" id="KW-0689">Ribosomal protein</keyword>
<comment type="similarity">
    <text evidence="1 5">Belongs to the bacterial ribosomal protein bL32 family.</text>
</comment>
<proteinExistence type="inferred from homology"/>
<dbReference type="GO" id="GO:0006412">
    <property type="term" value="P:translation"/>
    <property type="evidence" value="ECO:0007669"/>
    <property type="project" value="UniProtKB-UniRule"/>
</dbReference>
<dbReference type="PANTHER" id="PTHR35534">
    <property type="entry name" value="50S RIBOSOMAL PROTEIN L32"/>
    <property type="match status" value="1"/>
</dbReference>
<evidence type="ECO:0000256" key="1">
    <source>
        <dbReference type="ARBA" id="ARBA00008560"/>
    </source>
</evidence>
<reference evidence="6" key="2">
    <citation type="journal article" date="2021" name="PeerJ">
        <title>Extensive microbial diversity within the chicken gut microbiome revealed by metagenomics and culture.</title>
        <authorList>
            <person name="Gilroy R."/>
            <person name="Ravi A."/>
            <person name="Getino M."/>
            <person name="Pursley I."/>
            <person name="Horton D.L."/>
            <person name="Alikhan N.F."/>
            <person name="Baker D."/>
            <person name="Gharbi K."/>
            <person name="Hall N."/>
            <person name="Watson M."/>
            <person name="Adriaenssens E.M."/>
            <person name="Foster-Nyarko E."/>
            <person name="Jarju S."/>
            <person name="Secka A."/>
            <person name="Antonio M."/>
            <person name="Oren A."/>
            <person name="Chaudhuri R.R."/>
            <person name="La Ragione R."/>
            <person name="Hildebrand F."/>
            <person name="Pallen M.J."/>
        </authorList>
    </citation>
    <scope>NUCLEOTIDE SEQUENCE</scope>
    <source>
        <strain evidence="6">CHK193-30670</strain>
    </source>
</reference>
<evidence type="ECO:0000313" key="6">
    <source>
        <dbReference type="EMBL" id="HIU40381.1"/>
    </source>
</evidence>
<organism evidence="6 7">
    <name type="scientific">Candidatus Aphodocola excrementigallinarum</name>
    <dbReference type="NCBI Taxonomy" id="2840670"/>
    <lineage>
        <taxon>Bacteria</taxon>
        <taxon>Bacillati</taxon>
        <taxon>Bacillota</taxon>
        <taxon>Bacilli</taxon>
        <taxon>Candidatus Aphodocola</taxon>
    </lineage>
</organism>
<dbReference type="InterPro" id="IPR002677">
    <property type="entry name" value="Ribosomal_bL32"/>
</dbReference>
<protein>
    <recommendedName>
        <fullName evidence="4 5">Large ribosomal subunit protein bL32</fullName>
    </recommendedName>
</protein>
<name>A0A9D1IPH4_9FIRM</name>
<dbReference type="PANTHER" id="PTHR35534:SF2">
    <property type="entry name" value="LARGE RIBOSOMAL SUBUNIT PROTEIN BL32"/>
    <property type="match status" value="1"/>
</dbReference>
<gene>
    <name evidence="5 6" type="primary">rpmF</name>
    <name evidence="6" type="ORF">IAB68_03690</name>
</gene>
<dbReference type="InterPro" id="IPR044957">
    <property type="entry name" value="Ribosomal_bL32_bact"/>
</dbReference>
<dbReference type="EMBL" id="DVMT01000036">
    <property type="protein sequence ID" value="HIU40381.1"/>
    <property type="molecule type" value="Genomic_DNA"/>
</dbReference>
<dbReference type="GO" id="GO:0015934">
    <property type="term" value="C:large ribosomal subunit"/>
    <property type="evidence" value="ECO:0007669"/>
    <property type="project" value="InterPro"/>
</dbReference>
<dbReference type="InterPro" id="IPR011332">
    <property type="entry name" value="Ribosomal_zn-bd"/>
</dbReference>
<dbReference type="NCBIfam" id="TIGR01031">
    <property type="entry name" value="rpmF_bact"/>
    <property type="match status" value="1"/>
</dbReference>
<evidence type="ECO:0000313" key="7">
    <source>
        <dbReference type="Proteomes" id="UP000824074"/>
    </source>
</evidence>
<evidence type="ECO:0000256" key="3">
    <source>
        <dbReference type="ARBA" id="ARBA00023274"/>
    </source>
</evidence>
<dbReference type="AlphaFoldDB" id="A0A9D1IPH4"/>
<dbReference type="Proteomes" id="UP000824074">
    <property type="component" value="Unassembled WGS sequence"/>
</dbReference>
<dbReference type="SUPFAM" id="SSF57829">
    <property type="entry name" value="Zn-binding ribosomal proteins"/>
    <property type="match status" value="1"/>
</dbReference>
<accession>A0A9D1IPH4</accession>
<evidence type="ECO:0000256" key="4">
    <source>
        <dbReference type="ARBA" id="ARBA00035178"/>
    </source>
</evidence>
<sequence>MLKLDIQLFAVPFRKVSKTRKRMRRTHYKIEASGTVKCPKCGEMIRPHRVCPNCGNYKGKEVVKTKEA</sequence>
<keyword evidence="3 5" id="KW-0687">Ribonucleoprotein</keyword>
<dbReference type="HAMAP" id="MF_00340">
    <property type="entry name" value="Ribosomal_bL32"/>
    <property type="match status" value="1"/>
</dbReference>
<evidence type="ECO:0000256" key="5">
    <source>
        <dbReference type="HAMAP-Rule" id="MF_00340"/>
    </source>
</evidence>